<proteinExistence type="predicted"/>
<feature type="transmembrane region" description="Helical" evidence="1">
    <location>
        <begin position="21"/>
        <end position="41"/>
    </location>
</feature>
<name>A0A8W4F9I8_PIG</name>
<feature type="transmembrane region" description="Helical" evidence="1">
    <location>
        <begin position="100"/>
        <end position="118"/>
    </location>
</feature>
<keyword evidence="3" id="KW-1185">Reference proteome</keyword>
<feature type="transmembrane region" description="Helical" evidence="1">
    <location>
        <begin position="53"/>
        <end position="71"/>
    </location>
</feature>
<evidence type="ECO:0000313" key="2">
    <source>
        <dbReference type="Ensembl" id="ENSSSCP00000076060.1"/>
    </source>
</evidence>
<feature type="transmembrane region" description="Helical" evidence="1">
    <location>
        <begin position="78"/>
        <end position="94"/>
    </location>
</feature>
<accession>A0A8W4F9I8</accession>
<dbReference type="GeneTree" id="ENSGT01150000290448"/>
<evidence type="ECO:0000256" key="1">
    <source>
        <dbReference type="SAM" id="Phobius"/>
    </source>
</evidence>
<reference evidence="2" key="3">
    <citation type="submission" date="2025-09" db="UniProtKB">
        <authorList>
            <consortium name="Ensembl"/>
        </authorList>
    </citation>
    <scope>IDENTIFICATION</scope>
</reference>
<dbReference type="Proteomes" id="UP000008227">
    <property type="component" value="Chromosome 1"/>
</dbReference>
<reference evidence="2" key="2">
    <citation type="submission" date="2025-08" db="UniProtKB">
        <authorList>
            <consortium name="Ensembl"/>
        </authorList>
    </citation>
    <scope>IDENTIFICATION</scope>
</reference>
<organism evidence="2 3">
    <name type="scientific">Sus scrofa</name>
    <name type="common">Pig</name>
    <dbReference type="NCBI Taxonomy" id="9823"/>
    <lineage>
        <taxon>Eukaryota</taxon>
        <taxon>Metazoa</taxon>
        <taxon>Chordata</taxon>
        <taxon>Craniata</taxon>
        <taxon>Vertebrata</taxon>
        <taxon>Euteleostomi</taxon>
        <taxon>Mammalia</taxon>
        <taxon>Eutheria</taxon>
        <taxon>Laurasiatheria</taxon>
        <taxon>Artiodactyla</taxon>
        <taxon>Suina</taxon>
        <taxon>Suidae</taxon>
        <taxon>Sus</taxon>
    </lineage>
</organism>
<dbReference type="AlphaFoldDB" id="A0A8W4F9I8"/>
<keyword evidence="1" id="KW-1133">Transmembrane helix</keyword>
<protein>
    <submittedName>
        <fullName evidence="2">Uncharacterized protein</fullName>
    </submittedName>
</protein>
<sequence>MCLLAICISSLEKCLFRSLPIFSIRLLAFLLLSCINCLHNLEIKPLSVASLETIFSHSVSCLFILSIVSFAGKKVLSIIRSHLFIFAFISFALGDRSKTILLQFVSKILCCLLGLLWFQVLHSEIYAILNLLLYVV</sequence>
<dbReference type="Ensembl" id="ENSSSCT00000092906.1">
    <property type="protein sequence ID" value="ENSSSCP00000076060.1"/>
    <property type="gene ID" value="ENSSSCG00000060741.1"/>
</dbReference>
<keyword evidence="1" id="KW-0472">Membrane</keyword>
<reference evidence="2" key="1">
    <citation type="journal article" date="2020" name="Gigascience">
        <title>An improved pig reference genome sequence to enable pig genetics and genomics research.</title>
        <authorList>
            <person name="Warr A."/>
            <person name="Affara N."/>
            <person name="Aken B."/>
            <person name="Beiki H."/>
            <person name="Bickhart D.M."/>
            <person name="Billis K."/>
            <person name="Chow W."/>
            <person name="Eory L."/>
            <person name="Finlayson H.A."/>
            <person name="Flicek P."/>
            <person name="Giron C.G."/>
            <person name="Griffin D.K."/>
            <person name="Hall R."/>
            <person name="Hannum G."/>
            <person name="Hourlier T."/>
            <person name="Howe K."/>
            <person name="Hume D.A."/>
            <person name="Izuogu O."/>
            <person name="Kim K."/>
            <person name="Koren S."/>
            <person name="Liu H."/>
            <person name="Manchanda N."/>
            <person name="Martin F.J."/>
            <person name="Nonneman D.J."/>
            <person name="O'Connor R.E."/>
            <person name="Phillippy A.M."/>
            <person name="Rohrer G.A."/>
            <person name="Rosen B.D."/>
            <person name="Rund L.A."/>
            <person name="Sargent C.A."/>
            <person name="Schook L.B."/>
            <person name="Schroeder S.G."/>
            <person name="Schwartz A.S."/>
            <person name="Skinner B.M."/>
            <person name="Talbot R."/>
            <person name="Tseng E."/>
            <person name="Tuggle C.K."/>
            <person name="Watson M."/>
            <person name="Smith T.P.L."/>
            <person name="Archibald A.L."/>
        </authorList>
    </citation>
    <scope>NUCLEOTIDE SEQUENCE [LARGE SCALE GENOMIC DNA]</scope>
    <source>
        <strain evidence="2">Duroc</strain>
    </source>
</reference>
<evidence type="ECO:0000313" key="3">
    <source>
        <dbReference type="Proteomes" id="UP000008227"/>
    </source>
</evidence>
<keyword evidence="1" id="KW-0812">Transmembrane</keyword>